<feature type="region of interest" description="Disordered" evidence="1">
    <location>
        <begin position="85"/>
        <end position="108"/>
    </location>
</feature>
<gene>
    <name evidence="2" type="ORF">SKAU_G00308100</name>
</gene>
<dbReference type="Proteomes" id="UP001152622">
    <property type="component" value="Chromosome 13"/>
</dbReference>
<keyword evidence="3" id="KW-1185">Reference proteome</keyword>
<accession>A0A9Q1IK14</accession>
<dbReference type="AlphaFoldDB" id="A0A9Q1IK14"/>
<proteinExistence type="predicted"/>
<comment type="caution">
    <text evidence="2">The sequence shown here is derived from an EMBL/GenBank/DDBJ whole genome shotgun (WGS) entry which is preliminary data.</text>
</comment>
<evidence type="ECO:0000256" key="1">
    <source>
        <dbReference type="SAM" id="MobiDB-lite"/>
    </source>
</evidence>
<evidence type="ECO:0000313" key="3">
    <source>
        <dbReference type="Proteomes" id="UP001152622"/>
    </source>
</evidence>
<organism evidence="2 3">
    <name type="scientific">Synaphobranchus kaupii</name>
    <name type="common">Kaup's arrowtooth eel</name>
    <dbReference type="NCBI Taxonomy" id="118154"/>
    <lineage>
        <taxon>Eukaryota</taxon>
        <taxon>Metazoa</taxon>
        <taxon>Chordata</taxon>
        <taxon>Craniata</taxon>
        <taxon>Vertebrata</taxon>
        <taxon>Euteleostomi</taxon>
        <taxon>Actinopterygii</taxon>
        <taxon>Neopterygii</taxon>
        <taxon>Teleostei</taxon>
        <taxon>Anguilliformes</taxon>
        <taxon>Synaphobranchidae</taxon>
        <taxon>Synaphobranchus</taxon>
    </lineage>
</organism>
<protein>
    <submittedName>
        <fullName evidence="2">Uncharacterized protein</fullName>
    </submittedName>
</protein>
<evidence type="ECO:0000313" key="2">
    <source>
        <dbReference type="EMBL" id="KAJ8343481.1"/>
    </source>
</evidence>
<reference evidence="2" key="1">
    <citation type="journal article" date="2023" name="Science">
        <title>Genome structures resolve the early diversification of teleost fishes.</title>
        <authorList>
            <person name="Parey E."/>
            <person name="Louis A."/>
            <person name="Montfort J."/>
            <person name="Bouchez O."/>
            <person name="Roques C."/>
            <person name="Iampietro C."/>
            <person name="Lluch J."/>
            <person name="Castinel A."/>
            <person name="Donnadieu C."/>
            <person name="Desvignes T."/>
            <person name="Floi Bucao C."/>
            <person name="Jouanno E."/>
            <person name="Wen M."/>
            <person name="Mejri S."/>
            <person name="Dirks R."/>
            <person name="Jansen H."/>
            <person name="Henkel C."/>
            <person name="Chen W.J."/>
            <person name="Zahm M."/>
            <person name="Cabau C."/>
            <person name="Klopp C."/>
            <person name="Thompson A.W."/>
            <person name="Robinson-Rechavi M."/>
            <person name="Braasch I."/>
            <person name="Lecointre G."/>
            <person name="Bobe J."/>
            <person name="Postlethwait J.H."/>
            <person name="Berthelot C."/>
            <person name="Roest Crollius H."/>
            <person name="Guiguen Y."/>
        </authorList>
    </citation>
    <scope>NUCLEOTIDE SEQUENCE</scope>
    <source>
        <strain evidence="2">WJC10195</strain>
    </source>
</reference>
<dbReference type="EMBL" id="JAINUF010000013">
    <property type="protein sequence ID" value="KAJ8343481.1"/>
    <property type="molecule type" value="Genomic_DNA"/>
</dbReference>
<sequence>MQLPASDSVWTSYPPPPPLAYDYDRGKLIASDPDSCSPVAPGETDLSRLLDLLLSLCSRALLHISTRQPHDATEELRGPGVKVSLRAPRAATQRKNTPSSPCKALSAD</sequence>
<name>A0A9Q1IK14_SYNKA</name>